<protein>
    <submittedName>
        <fullName evidence="2">Unannotated protein</fullName>
    </submittedName>
</protein>
<accession>A0A6J7SXS7</accession>
<name>A0A6J7SXS7_9ZZZZ</name>
<keyword evidence="1" id="KW-1133">Transmembrane helix</keyword>
<evidence type="ECO:0000313" key="2">
    <source>
        <dbReference type="EMBL" id="CAB5045622.1"/>
    </source>
</evidence>
<keyword evidence="1" id="KW-0472">Membrane</keyword>
<organism evidence="2">
    <name type="scientific">freshwater metagenome</name>
    <dbReference type="NCBI Taxonomy" id="449393"/>
    <lineage>
        <taxon>unclassified sequences</taxon>
        <taxon>metagenomes</taxon>
        <taxon>ecological metagenomes</taxon>
    </lineage>
</organism>
<proteinExistence type="predicted"/>
<sequence>MLFQSTSDACEYLRAYLAMSASFSSRQPRGTAVFTMIICGWFLITSNTFATSASVRRLLLPKSKTIGELAIAA</sequence>
<keyword evidence="1" id="KW-0812">Transmembrane</keyword>
<gene>
    <name evidence="2" type="ORF">UFOPK4265_00045</name>
</gene>
<reference evidence="2" key="1">
    <citation type="submission" date="2020-05" db="EMBL/GenBank/DDBJ databases">
        <authorList>
            <person name="Chiriac C."/>
            <person name="Salcher M."/>
            <person name="Ghai R."/>
            <person name="Kavagutti S V."/>
        </authorList>
    </citation>
    <scope>NUCLEOTIDE SEQUENCE</scope>
</reference>
<evidence type="ECO:0000256" key="1">
    <source>
        <dbReference type="SAM" id="Phobius"/>
    </source>
</evidence>
<feature type="transmembrane region" description="Helical" evidence="1">
    <location>
        <begin position="32"/>
        <end position="55"/>
    </location>
</feature>
<dbReference type="AlphaFoldDB" id="A0A6J7SXS7"/>
<dbReference type="EMBL" id="CAFBQK010000003">
    <property type="protein sequence ID" value="CAB5045622.1"/>
    <property type="molecule type" value="Genomic_DNA"/>
</dbReference>